<dbReference type="PANTHER" id="PTHR43656">
    <property type="entry name" value="BINDING OXIDOREDUCTASE, PUTATIVE (AFU_ORTHOLOGUE AFUA_2G08260)-RELATED"/>
    <property type="match status" value="1"/>
</dbReference>
<evidence type="ECO:0000256" key="1">
    <source>
        <dbReference type="ARBA" id="ARBA00022630"/>
    </source>
</evidence>
<dbReference type="PANTHER" id="PTHR43656:SF2">
    <property type="entry name" value="BINDING OXIDOREDUCTASE, PUTATIVE (AFU_ORTHOLOGUE AFUA_2G08260)-RELATED"/>
    <property type="match status" value="1"/>
</dbReference>
<keyword evidence="5" id="KW-1185">Reference proteome</keyword>
<dbReference type="Gene3D" id="3.20.20.70">
    <property type="entry name" value="Aldolase class I"/>
    <property type="match status" value="1"/>
</dbReference>
<evidence type="ECO:0000256" key="2">
    <source>
        <dbReference type="ARBA" id="ARBA00023002"/>
    </source>
</evidence>
<gene>
    <name evidence="4" type="ORF">KHA99_00175</name>
</gene>
<evidence type="ECO:0000313" key="4">
    <source>
        <dbReference type="EMBL" id="MBS4210860.1"/>
    </source>
</evidence>
<reference evidence="4" key="1">
    <citation type="submission" date="2021-05" db="EMBL/GenBank/DDBJ databases">
        <title>Novel Bacillus species.</title>
        <authorList>
            <person name="Liu G."/>
        </authorList>
    </citation>
    <scope>NUCLEOTIDE SEQUENCE</scope>
    <source>
        <strain evidence="4">FJAT-49825</strain>
    </source>
</reference>
<name>A0A942U067_9BACI</name>
<dbReference type="AlphaFoldDB" id="A0A942U067"/>
<protein>
    <submittedName>
        <fullName evidence="4">NADH-dependent flavin oxidoreductase</fullName>
    </submittedName>
</protein>
<evidence type="ECO:0000313" key="5">
    <source>
        <dbReference type="Proteomes" id="UP000679749"/>
    </source>
</evidence>
<comment type="caution">
    <text evidence="4">The sequence shown here is derived from an EMBL/GenBank/DDBJ whole genome shotgun (WGS) entry which is preliminary data.</text>
</comment>
<dbReference type="CDD" id="cd04735">
    <property type="entry name" value="OYE_like_4_FMN"/>
    <property type="match status" value="1"/>
</dbReference>
<dbReference type="GO" id="GO:0016491">
    <property type="term" value="F:oxidoreductase activity"/>
    <property type="evidence" value="ECO:0007669"/>
    <property type="project" value="UniProtKB-KW"/>
</dbReference>
<dbReference type="Pfam" id="PF00724">
    <property type="entry name" value="Oxidored_FMN"/>
    <property type="match status" value="1"/>
</dbReference>
<dbReference type="InterPro" id="IPR051799">
    <property type="entry name" value="NADH_flavin_oxidoreductase"/>
</dbReference>
<accession>A0A942U067</accession>
<dbReference type="SUPFAM" id="SSF51395">
    <property type="entry name" value="FMN-linked oxidoreductases"/>
    <property type="match status" value="1"/>
</dbReference>
<keyword evidence="2" id="KW-0560">Oxidoreductase</keyword>
<dbReference type="Proteomes" id="UP000679749">
    <property type="component" value="Unassembled WGS sequence"/>
</dbReference>
<feature type="domain" description="NADH:flavin oxidoreductase/NADH oxidase N-terminal" evidence="3">
    <location>
        <begin position="20"/>
        <end position="352"/>
    </location>
</feature>
<organism evidence="4 5">
    <name type="scientific">Neobacillus rhizophilus</name>
    <dbReference type="NCBI Taxonomy" id="2833579"/>
    <lineage>
        <taxon>Bacteria</taxon>
        <taxon>Bacillati</taxon>
        <taxon>Bacillota</taxon>
        <taxon>Bacilli</taxon>
        <taxon>Bacillales</taxon>
        <taxon>Bacillaceae</taxon>
        <taxon>Neobacillus</taxon>
    </lineage>
</organism>
<proteinExistence type="predicted"/>
<dbReference type="EMBL" id="JAGYPF010000001">
    <property type="protein sequence ID" value="MBS4210860.1"/>
    <property type="molecule type" value="Genomic_DNA"/>
</dbReference>
<dbReference type="GO" id="GO:0010181">
    <property type="term" value="F:FMN binding"/>
    <property type="evidence" value="ECO:0007669"/>
    <property type="project" value="InterPro"/>
</dbReference>
<evidence type="ECO:0000259" key="3">
    <source>
        <dbReference type="Pfam" id="PF00724"/>
    </source>
</evidence>
<sequence length="386" mass="42373">MDEKNFILGDYALDSKFKALFESFTFPCGVELKNRIVMAPMTNFSSNPDGTVSDAEVKYYARRSGGVGMVVTACTYVTANGKGFNGEFGADSDELIPSLRQLARGIKEQGAVAVLQIFHGGREVPPQLVPNGDVVSASAIPSEGAGKPVPRELPEEEIEAIIKAFGDTTRRAIEAGYDGVEIHGANGYLIQQFFSPHANRRDDRWGGSVEKRLTFPVAIVDEVKRVVAENTNKPFIVGYRFSPEEPETPGITMADTLVLIDALADKNLDYLHVSLNDFWSEPRRGVEDTRARIEIIQERVGSKVPVIGVGSLYSADDVLKAKETGLPLIAMGRELIIDPDWVQKVAEGKEDEIVTKIDKGKQQELMVPDPLWQAIIHTPGWFPGIE</sequence>
<keyword evidence="1" id="KW-0285">Flavoprotein</keyword>
<dbReference type="InterPro" id="IPR013785">
    <property type="entry name" value="Aldolase_TIM"/>
</dbReference>
<dbReference type="InterPro" id="IPR001155">
    <property type="entry name" value="OxRdtase_FMN_N"/>
</dbReference>